<organism evidence="2 3">
    <name type="scientific">Miscanthus lutarioriparius</name>
    <dbReference type="NCBI Taxonomy" id="422564"/>
    <lineage>
        <taxon>Eukaryota</taxon>
        <taxon>Viridiplantae</taxon>
        <taxon>Streptophyta</taxon>
        <taxon>Embryophyta</taxon>
        <taxon>Tracheophyta</taxon>
        <taxon>Spermatophyta</taxon>
        <taxon>Magnoliopsida</taxon>
        <taxon>Liliopsida</taxon>
        <taxon>Poales</taxon>
        <taxon>Poaceae</taxon>
        <taxon>PACMAD clade</taxon>
        <taxon>Panicoideae</taxon>
        <taxon>Andropogonodae</taxon>
        <taxon>Andropogoneae</taxon>
        <taxon>Saccharinae</taxon>
        <taxon>Miscanthus</taxon>
    </lineage>
</organism>
<accession>A0A811Q300</accession>
<evidence type="ECO:0000313" key="2">
    <source>
        <dbReference type="EMBL" id="CAD6253426.1"/>
    </source>
</evidence>
<evidence type="ECO:0000256" key="1">
    <source>
        <dbReference type="SAM" id="MobiDB-lite"/>
    </source>
</evidence>
<dbReference type="OrthoDB" id="716743at2759"/>
<comment type="caution">
    <text evidence="2">The sequence shown here is derived from an EMBL/GenBank/DDBJ whole genome shotgun (WGS) entry which is preliminary data.</text>
</comment>
<keyword evidence="3" id="KW-1185">Reference proteome</keyword>
<protein>
    <recommendedName>
        <fullName evidence="4">FBD domain-containing protein</fullName>
    </recommendedName>
</protein>
<feature type="compositionally biased region" description="Low complexity" evidence="1">
    <location>
        <begin position="67"/>
        <end position="82"/>
    </location>
</feature>
<dbReference type="EMBL" id="CAJGYO010000009">
    <property type="protein sequence ID" value="CAD6253426.1"/>
    <property type="molecule type" value="Genomic_DNA"/>
</dbReference>
<gene>
    <name evidence="2" type="ORF">NCGR_LOCUS37051</name>
</gene>
<dbReference type="AlphaFoldDB" id="A0A811Q300"/>
<evidence type="ECO:0008006" key="4">
    <source>
        <dbReference type="Google" id="ProtNLM"/>
    </source>
</evidence>
<reference evidence="2" key="1">
    <citation type="submission" date="2020-10" db="EMBL/GenBank/DDBJ databases">
        <authorList>
            <person name="Han B."/>
            <person name="Lu T."/>
            <person name="Zhao Q."/>
            <person name="Huang X."/>
            <person name="Zhao Y."/>
        </authorList>
    </citation>
    <scope>NUCLEOTIDE SEQUENCE</scope>
</reference>
<name>A0A811Q300_9POAL</name>
<evidence type="ECO:0000313" key="3">
    <source>
        <dbReference type="Proteomes" id="UP000604825"/>
    </source>
</evidence>
<sequence>MVRRGGVGVEGWGIGGGGVGAATTRIGVDARRPCSEMMAPHQRPPRRAAARDPGPPWLRPRRRAHQRAVPPLAPRLGAPAGVSPRRAASGTVDAALGGYLAPTLEHLGVSHRTDQQGRDLRIPPGRIAPWLRFAAEHVVGELNLFLRVPQTFVGPEVVREEAVLELPLIVNFDVFIHSNSLHTLVLRVLETRRLEILAPRLEELTIIIKPMEADISAPKLVKVAWHDAYDPHLHRFVDVGRTLQLLETFSHASTLTKRFDEVDELDMLSCLPSCPCRLEESRKIDVIDLSSLEEVETSGFSGSHEQMELVEFLSSNARIQKRLLINDEYCRRPKEVHEKDVRWMEHRSVCRTESSCGSLGTGSSTALIPTLITYKSSGIYLYYSYMNWRQKCFLPVPRLRGEWAIEQAVKVFSPSAQRMIWQ</sequence>
<feature type="region of interest" description="Disordered" evidence="1">
    <location>
        <begin position="36"/>
        <end position="84"/>
    </location>
</feature>
<proteinExistence type="predicted"/>
<dbReference type="Proteomes" id="UP000604825">
    <property type="component" value="Unassembled WGS sequence"/>
</dbReference>